<dbReference type="SUPFAM" id="SSF54928">
    <property type="entry name" value="RNA-binding domain, RBD"/>
    <property type="match status" value="1"/>
</dbReference>
<organism evidence="1 2">
    <name type="scientific">Scomber scombrus</name>
    <name type="common">Atlantic mackerel</name>
    <name type="synonym">Scomber vernalis</name>
    <dbReference type="NCBI Taxonomy" id="13677"/>
    <lineage>
        <taxon>Eukaryota</taxon>
        <taxon>Metazoa</taxon>
        <taxon>Chordata</taxon>
        <taxon>Craniata</taxon>
        <taxon>Vertebrata</taxon>
        <taxon>Euteleostomi</taxon>
        <taxon>Actinopterygii</taxon>
        <taxon>Neopterygii</taxon>
        <taxon>Teleostei</taxon>
        <taxon>Neoteleostei</taxon>
        <taxon>Acanthomorphata</taxon>
        <taxon>Pelagiaria</taxon>
        <taxon>Scombriformes</taxon>
        <taxon>Scombridae</taxon>
        <taxon>Scomber</taxon>
    </lineage>
</organism>
<dbReference type="Gene3D" id="3.30.70.330">
    <property type="match status" value="1"/>
</dbReference>
<dbReference type="Proteomes" id="UP001314229">
    <property type="component" value="Unassembled WGS sequence"/>
</dbReference>
<evidence type="ECO:0000313" key="1">
    <source>
        <dbReference type="EMBL" id="CAK6981839.1"/>
    </source>
</evidence>
<comment type="caution">
    <text evidence="1">The sequence shown here is derived from an EMBL/GenBank/DDBJ whole genome shotgun (WGS) entry which is preliminary data.</text>
</comment>
<accession>A0AAV1QEG6</accession>
<protein>
    <submittedName>
        <fullName evidence="1">Uncharacterized protein</fullName>
    </submittedName>
</protein>
<proteinExistence type="predicted"/>
<dbReference type="AlphaFoldDB" id="A0AAV1QEG6"/>
<dbReference type="EMBL" id="CAWUFR010000904">
    <property type="protein sequence ID" value="CAK6981839.1"/>
    <property type="molecule type" value="Genomic_DNA"/>
</dbReference>
<gene>
    <name evidence="1" type="ORF">FSCOSCO3_A031047</name>
</gene>
<dbReference type="GO" id="GO:0003676">
    <property type="term" value="F:nucleic acid binding"/>
    <property type="evidence" value="ECO:0007669"/>
    <property type="project" value="InterPro"/>
</dbReference>
<keyword evidence="2" id="KW-1185">Reference proteome</keyword>
<feature type="non-terminal residue" evidence="1">
    <location>
        <position position="1"/>
    </location>
</feature>
<reference evidence="1 2" key="1">
    <citation type="submission" date="2024-01" db="EMBL/GenBank/DDBJ databases">
        <authorList>
            <person name="Alioto T."/>
            <person name="Alioto T."/>
            <person name="Gomez Garrido J."/>
        </authorList>
    </citation>
    <scope>NUCLEOTIDE SEQUENCE [LARGE SCALE GENOMIC DNA]</scope>
</reference>
<name>A0AAV1QEG6_SCOSC</name>
<sequence length="55" mass="6180">SPHPCPVGVSFRKDHKMALIQMGSVEEAIESLIEFHNHDLGENHHLRVSFSKSSI</sequence>
<dbReference type="InterPro" id="IPR035979">
    <property type="entry name" value="RBD_domain_sf"/>
</dbReference>
<dbReference type="InterPro" id="IPR012677">
    <property type="entry name" value="Nucleotide-bd_a/b_plait_sf"/>
</dbReference>
<evidence type="ECO:0000313" key="2">
    <source>
        <dbReference type="Proteomes" id="UP001314229"/>
    </source>
</evidence>